<evidence type="ECO:0000256" key="7">
    <source>
        <dbReference type="ARBA" id="ARBA00029447"/>
    </source>
</evidence>
<dbReference type="PROSITE" id="PS50111">
    <property type="entry name" value="CHEMOTAXIS_TRANSDUC_2"/>
    <property type="match status" value="1"/>
</dbReference>
<comment type="subcellular location">
    <subcellularLocation>
        <location evidence="1">Cell membrane</location>
    </subcellularLocation>
</comment>
<evidence type="ECO:0000256" key="2">
    <source>
        <dbReference type="ARBA" id="ARBA00022475"/>
    </source>
</evidence>
<keyword evidence="3" id="KW-0488">Methylation</keyword>
<feature type="coiled-coil region" evidence="9">
    <location>
        <begin position="41"/>
        <end position="68"/>
    </location>
</feature>
<dbReference type="Pfam" id="PF00672">
    <property type="entry name" value="HAMP"/>
    <property type="match status" value="1"/>
</dbReference>
<evidence type="ECO:0000313" key="14">
    <source>
        <dbReference type="Proteomes" id="UP000480246"/>
    </source>
</evidence>
<comment type="caution">
    <text evidence="13">The sequence shown here is derived from an EMBL/GenBank/DDBJ whole genome shotgun (WGS) entry which is preliminary data.</text>
</comment>
<proteinExistence type="inferred from homology"/>
<dbReference type="Pfam" id="PF14827">
    <property type="entry name" value="dCache_3"/>
    <property type="match status" value="1"/>
</dbReference>
<keyword evidence="5 10" id="KW-0472">Membrane</keyword>
<dbReference type="SUPFAM" id="SSF58104">
    <property type="entry name" value="Methyl-accepting chemotaxis protein (MCP) signaling domain"/>
    <property type="match status" value="1"/>
</dbReference>
<evidence type="ECO:0000256" key="10">
    <source>
        <dbReference type="SAM" id="Phobius"/>
    </source>
</evidence>
<evidence type="ECO:0000313" key="13">
    <source>
        <dbReference type="EMBL" id="KAB8134702.1"/>
    </source>
</evidence>
<evidence type="ECO:0000256" key="6">
    <source>
        <dbReference type="ARBA" id="ARBA00023224"/>
    </source>
</evidence>
<keyword evidence="9" id="KW-0175">Coiled coil</keyword>
<evidence type="ECO:0000256" key="1">
    <source>
        <dbReference type="ARBA" id="ARBA00004236"/>
    </source>
</evidence>
<evidence type="ECO:0000256" key="3">
    <source>
        <dbReference type="ARBA" id="ARBA00022481"/>
    </source>
</evidence>
<dbReference type="AlphaFoldDB" id="A0A7C8GST8"/>
<dbReference type="Gene3D" id="3.30.450.20">
    <property type="entry name" value="PAS domain"/>
    <property type="match status" value="1"/>
</dbReference>
<dbReference type="Gene3D" id="6.10.340.10">
    <property type="match status" value="1"/>
</dbReference>
<dbReference type="InterPro" id="IPR003660">
    <property type="entry name" value="HAMP_dom"/>
</dbReference>
<dbReference type="GO" id="GO:0005886">
    <property type="term" value="C:plasma membrane"/>
    <property type="evidence" value="ECO:0007669"/>
    <property type="project" value="UniProtKB-SubCell"/>
</dbReference>
<dbReference type="InterPro" id="IPR029150">
    <property type="entry name" value="dCache_3"/>
</dbReference>
<comment type="similarity">
    <text evidence="7">Belongs to the methyl-accepting chemotaxis (MCP) protein family.</text>
</comment>
<dbReference type="PANTHER" id="PTHR32089:SF114">
    <property type="entry name" value="METHYL-ACCEPTING CHEMOTAXIS PROTEIN MCPB"/>
    <property type="match status" value="1"/>
</dbReference>
<dbReference type="OrthoDB" id="9804712at2"/>
<evidence type="ECO:0000259" key="12">
    <source>
        <dbReference type="PROSITE" id="PS50885"/>
    </source>
</evidence>
<accession>A0A7C8GST8</accession>
<sequence>MKGSLKARLFLLFLLLTVVPSIVICSIIMAKTNESFSDIMSDNQQKTKQMIEQQLETKMNELLELTNIYADNEQLVEAFAEKNRSNLDQLVRPIFERVQIEHDLDVFELGSEDGSVFYRGHNPEKFGDDKSGKQAIQAALNQQAVVGFESGNSGITIRAFVPVISNNQVIGTLQTGLQTEAVNSIAISLEGVHIKRLNEKGEVITASASAENEIVSTEDQKNISRAFNQENVISKNDDKWKYYLPLFDPTNTDVVSVIEISEDVSFIQAINNDILQSILWIGLIMIMIIGIAAWLISDSFTKPIKQVTAMMQSITEGKLTNQWTGRKRTDEIGVLINGMLHTQESLRVMIEKVQHLSHFVINETVKLNETFTEIDHSSEQIATTMDQIATGTQVQAETTAEISGKMDQFTSKVKQANKSGESLYQSTEKLKNITDNGNDLMQQSITHIKQTNENIKESVSKVKGLENQTKEISIIIQVIQGIAEKTNLLALNAAIEAARAGEEGRGFAVVADEVRTLSEQVSHSIVEITTILENLQFESSSVAMSLSEGYEKLMQGTDTIGDTGIAFEHIQHAAVSMVDRIETISDSLSHIADTSSEISSSIGNVAAISEQSAAGIEETSATASQSSHSIHAIMPMLNRLENLSKELEAIVKRYQV</sequence>
<evidence type="ECO:0000259" key="11">
    <source>
        <dbReference type="PROSITE" id="PS50111"/>
    </source>
</evidence>
<dbReference type="Proteomes" id="UP000480246">
    <property type="component" value="Unassembled WGS sequence"/>
</dbReference>
<dbReference type="RefSeq" id="WP_153403402.1">
    <property type="nucleotide sequence ID" value="NZ_ML762430.1"/>
</dbReference>
<dbReference type="Gene3D" id="1.10.287.950">
    <property type="entry name" value="Methyl-accepting chemotaxis protein"/>
    <property type="match status" value="1"/>
</dbReference>
<keyword evidence="6 8" id="KW-0807">Transducer</keyword>
<feature type="domain" description="HAMP" evidence="12">
    <location>
        <begin position="298"/>
        <end position="351"/>
    </location>
</feature>
<reference evidence="13 14" key="1">
    <citation type="submission" date="2019-10" db="EMBL/GenBank/DDBJ databases">
        <title>Gracilibacillus sp. nov. isolated from rice seeds.</title>
        <authorList>
            <person name="He S."/>
        </authorList>
    </citation>
    <scope>NUCLEOTIDE SEQUENCE [LARGE SCALE GENOMIC DNA]</scope>
    <source>
        <strain evidence="13 14">TD8</strain>
    </source>
</reference>
<name>A0A7C8GST8_9BACI</name>
<keyword evidence="14" id="KW-1185">Reference proteome</keyword>
<dbReference type="InterPro" id="IPR004089">
    <property type="entry name" value="MCPsignal_dom"/>
</dbReference>
<dbReference type="PROSITE" id="PS50885">
    <property type="entry name" value="HAMP"/>
    <property type="match status" value="1"/>
</dbReference>
<dbReference type="SMART" id="SM00283">
    <property type="entry name" value="MA"/>
    <property type="match status" value="1"/>
</dbReference>
<dbReference type="EMBL" id="WEID01000054">
    <property type="protein sequence ID" value="KAB8134702.1"/>
    <property type="molecule type" value="Genomic_DNA"/>
</dbReference>
<dbReference type="GO" id="GO:0007165">
    <property type="term" value="P:signal transduction"/>
    <property type="evidence" value="ECO:0007669"/>
    <property type="project" value="UniProtKB-KW"/>
</dbReference>
<evidence type="ECO:0000256" key="8">
    <source>
        <dbReference type="PROSITE-ProRule" id="PRU00284"/>
    </source>
</evidence>
<dbReference type="GO" id="GO:0006935">
    <property type="term" value="P:chemotaxis"/>
    <property type="evidence" value="ECO:0007669"/>
    <property type="project" value="UniProtKB-KW"/>
</dbReference>
<evidence type="ECO:0000256" key="4">
    <source>
        <dbReference type="ARBA" id="ARBA00022500"/>
    </source>
</evidence>
<dbReference type="SUPFAM" id="SSF103190">
    <property type="entry name" value="Sensory domain-like"/>
    <property type="match status" value="1"/>
</dbReference>
<protein>
    <submittedName>
        <fullName evidence="13">HAMP domain-containing protein</fullName>
    </submittedName>
</protein>
<keyword evidence="10" id="KW-1133">Transmembrane helix</keyword>
<keyword evidence="4" id="KW-0145">Chemotaxis</keyword>
<feature type="transmembrane region" description="Helical" evidence="10">
    <location>
        <begin position="278"/>
        <end position="296"/>
    </location>
</feature>
<organism evidence="13 14">
    <name type="scientific">Gracilibacillus oryzae</name>
    <dbReference type="NCBI Taxonomy" id="1672701"/>
    <lineage>
        <taxon>Bacteria</taxon>
        <taxon>Bacillati</taxon>
        <taxon>Bacillota</taxon>
        <taxon>Bacilli</taxon>
        <taxon>Bacillales</taxon>
        <taxon>Bacillaceae</taxon>
        <taxon>Gracilibacillus</taxon>
    </lineage>
</organism>
<dbReference type="PANTHER" id="PTHR32089">
    <property type="entry name" value="METHYL-ACCEPTING CHEMOTAXIS PROTEIN MCPB"/>
    <property type="match status" value="1"/>
</dbReference>
<keyword evidence="2" id="KW-1003">Cell membrane</keyword>
<feature type="domain" description="Methyl-accepting transducer" evidence="11">
    <location>
        <begin position="370"/>
        <end position="627"/>
    </location>
</feature>
<evidence type="ECO:0000256" key="5">
    <source>
        <dbReference type="ARBA" id="ARBA00023136"/>
    </source>
</evidence>
<dbReference type="InterPro" id="IPR029151">
    <property type="entry name" value="Sensor-like_sf"/>
</dbReference>
<dbReference type="Pfam" id="PF00015">
    <property type="entry name" value="MCPsignal"/>
    <property type="match status" value="1"/>
</dbReference>
<gene>
    <name evidence="13" type="ORF">F9U64_11220</name>
</gene>
<evidence type="ECO:0000256" key="9">
    <source>
        <dbReference type="SAM" id="Coils"/>
    </source>
</evidence>
<keyword evidence="10" id="KW-0812">Transmembrane</keyword>